<dbReference type="EMBL" id="JELW01000014">
    <property type="protein sequence ID" value="EXV00306.1"/>
    <property type="molecule type" value="Genomic_DNA"/>
</dbReference>
<dbReference type="OrthoDB" id="10269927at2759"/>
<sequence length="294" mass="33930">MSLDNINWVSQRLAREGHLTPQDMAALEERLPIAFQERDLSRQPGRRGQGLKAKQWTERSRLKSAHLKYRDVFYKRPQRIEDVARAQGIGQHPLFLEWMNILFEKPILSEARQTFIAGDIQALHGIFHDKLCRRIMNSPRRIEEERTGGFTIKTNTTYCVQTVVPKDPFDDMVLWLDIALDKTFLQDLFPDYENQLSGKDNSDAEIVLSPGSTLCVDSIFKPPGRERWQKSRLRTWEENGKLWDVTAGIQMQVRPNDLSSGTLRLCLSWEWHQEMETLYSCPAELSPSGVSAVS</sequence>
<dbReference type="AlphaFoldDB" id="A0A0A1UU77"/>
<protein>
    <submittedName>
        <fullName evidence="1">Uncharacterized protein</fullName>
    </submittedName>
</protein>
<comment type="caution">
    <text evidence="1">The sequence shown here is derived from an EMBL/GenBank/DDBJ whole genome shotgun (WGS) entry which is preliminary data.</text>
</comment>
<organism evidence="1 2">
    <name type="scientific">Metarhizium robertsii</name>
    <dbReference type="NCBI Taxonomy" id="568076"/>
    <lineage>
        <taxon>Eukaryota</taxon>
        <taxon>Fungi</taxon>
        <taxon>Dikarya</taxon>
        <taxon>Ascomycota</taxon>
        <taxon>Pezizomycotina</taxon>
        <taxon>Sordariomycetes</taxon>
        <taxon>Hypocreomycetidae</taxon>
        <taxon>Hypocreales</taxon>
        <taxon>Clavicipitaceae</taxon>
        <taxon>Metarhizium</taxon>
    </lineage>
</organism>
<accession>A0A0A1UU77</accession>
<reference evidence="1 2" key="1">
    <citation type="submission" date="2014-02" db="EMBL/GenBank/DDBJ databases">
        <title>The genome sequence of the entomopathogenic fungus Metarhizium robertsii ARSEF 2575.</title>
        <authorList>
            <person name="Giuliano Garisto Donzelli B."/>
            <person name="Roe B.A."/>
            <person name="Macmil S.L."/>
            <person name="Krasnoff S.B."/>
            <person name="Gibson D.M."/>
        </authorList>
    </citation>
    <scope>NUCLEOTIDE SEQUENCE [LARGE SCALE GENOMIC DNA]</scope>
    <source>
        <strain evidence="1 2">ARSEF 2575</strain>
    </source>
</reference>
<dbReference type="Proteomes" id="UP000030151">
    <property type="component" value="Unassembled WGS sequence"/>
</dbReference>
<name>A0A0A1UU77_9HYPO</name>
<proteinExistence type="predicted"/>
<evidence type="ECO:0000313" key="2">
    <source>
        <dbReference type="Proteomes" id="UP000030151"/>
    </source>
</evidence>
<gene>
    <name evidence="1" type="ORF">X797_006751</name>
</gene>
<dbReference type="HOGENOM" id="CLU_946924_0_0_1"/>
<evidence type="ECO:0000313" key="1">
    <source>
        <dbReference type="EMBL" id="EXV00306.1"/>
    </source>
</evidence>